<organism evidence="9 10">
    <name type="scientific">Eremococcus coleocola ACS-139-V-Col8</name>
    <dbReference type="NCBI Taxonomy" id="908337"/>
    <lineage>
        <taxon>Bacteria</taxon>
        <taxon>Bacillati</taxon>
        <taxon>Bacillota</taxon>
        <taxon>Bacilli</taxon>
        <taxon>Lactobacillales</taxon>
        <taxon>Aerococcaceae</taxon>
        <taxon>Eremococcus</taxon>
    </lineage>
</organism>
<dbReference type="eggNOG" id="COG0268">
    <property type="taxonomic scope" value="Bacteria"/>
</dbReference>
<keyword evidence="5 7" id="KW-0687">Ribonucleoprotein</keyword>
<dbReference type="HAMAP" id="MF_00500">
    <property type="entry name" value="Ribosomal_bS20"/>
    <property type="match status" value="1"/>
</dbReference>
<name>E4KNZ1_9LACT</name>
<protein>
    <recommendedName>
        <fullName evidence="6 7">Small ribosomal subunit protein bS20</fullName>
    </recommendedName>
</protein>
<evidence type="ECO:0000256" key="5">
    <source>
        <dbReference type="ARBA" id="ARBA00023274"/>
    </source>
</evidence>
<dbReference type="RefSeq" id="WP_006418511.1">
    <property type="nucleotide sequence ID" value="NZ_AENN01000015.1"/>
</dbReference>
<dbReference type="AlphaFoldDB" id="E4KNZ1"/>
<dbReference type="GO" id="GO:0006412">
    <property type="term" value="P:translation"/>
    <property type="evidence" value="ECO:0007669"/>
    <property type="project" value="UniProtKB-UniRule"/>
</dbReference>
<evidence type="ECO:0000313" key="10">
    <source>
        <dbReference type="Proteomes" id="UP000005990"/>
    </source>
</evidence>
<keyword evidence="2 7" id="KW-0699">rRNA-binding</keyword>
<dbReference type="Proteomes" id="UP000005990">
    <property type="component" value="Unassembled WGS sequence"/>
</dbReference>
<dbReference type="OrthoDB" id="9808392at2"/>
<evidence type="ECO:0000256" key="4">
    <source>
        <dbReference type="ARBA" id="ARBA00022980"/>
    </source>
</evidence>
<evidence type="ECO:0000256" key="6">
    <source>
        <dbReference type="ARBA" id="ARBA00035136"/>
    </source>
</evidence>
<comment type="function">
    <text evidence="7">Binds directly to 16S ribosomal RNA.</text>
</comment>
<evidence type="ECO:0000313" key="9">
    <source>
        <dbReference type="EMBL" id="EFR31308.1"/>
    </source>
</evidence>
<dbReference type="NCBIfam" id="TIGR00029">
    <property type="entry name" value="S20"/>
    <property type="match status" value="1"/>
</dbReference>
<evidence type="ECO:0000256" key="8">
    <source>
        <dbReference type="SAM" id="MobiDB-lite"/>
    </source>
</evidence>
<dbReference type="PANTHER" id="PTHR33398">
    <property type="entry name" value="30S RIBOSOMAL PROTEIN S20"/>
    <property type="match status" value="1"/>
</dbReference>
<dbReference type="Pfam" id="PF01649">
    <property type="entry name" value="Ribosomal_S20p"/>
    <property type="match status" value="1"/>
</dbReference>
<comment type="caution">
    <text evidence="9">The sequence shown here is derived from an EMBL/GenBank/DDBJ whole genome shotgun (WGS) entry which is preliminary data.</text>
</comment>
<dbReference type="GO" id="GO:0015935">
    <property type="term" value="C:small ribosomal subunit"/>
    <property type="evidence" value="ECO:0007669"/>
    <property type="project" value="TreeGrafter"/>
</dbReference>
<dbReference type="SUPFAM" id="SSF46992">
    <property type="entry name" value="Ribosomal protein S20"/>
    <property type="match status" value="1"/>
</dbReference>
<accession>E4KNZ1</accession>
<keyword evidence="4 7" id="KW-0689">Ribosomal protein</keyword>
<keyword evidence="3 7" id="KW-0694">RNA-binding</keyword>
<keyword evidence="10" id="KW-1185">Reference proteome</keyword>
<comment type="similarity">
    <text evidence="1 7">Belongs to the bacterial ribosomal protein bS20 family.</text>
</comment>
<proteinExistence type="inferred from homology"/>
<dbReference type="EMBL" id="AENN01000015">
    <property type="protein sequence ID" value="EFR31308.1"/>
    <property type="molecule type" value="Genomic_DNA"/>
</dbReference>
<feature type="region of interest" description="Disordered" evidence="8">
    <location>
        <begin position="1"/>
        <end position="23"/>
    </location>
</feature>
<evidence type="ECO:0000256" key="1">
    <source>
        <dbReference type="ARBA" id="ARBA00007634"/>
    </source>
</evidence>
<evidence type="ECO:0000256" key="2">
    <source>
        <dbReference type="ARBA" id="ARBA00022730"/>
    </source>
</evidence>
<reference evidence="9 10" key="1">
    <citation type="submission" date="2010-10" db="EMBL/GenBank/DDBJ databases">
        <authorList>
            <person name="Durkin A.S."/>
            <person name="Madupu R."/>
            <person name="Torralba M."/>
            <person name="Gillis M."/>
            <person name="Methe B."/>
            <person name="Sutton G."/>
            <person name="Nelson K.E."/>
        </authorList>
    </citation>
    <scope>NUCLEOTIDE SEQUENCE [LARGE SCALE GENOMIC DNA]</scope>
    <source>
        <strain evidence="9 10">ACS-139-V-Col8</strain>
    </source>
</reference>
<sequence>MANSAQATKRVRQNTTKRDLNKAQVSEMRTAIKNFKAAVESSADNAQELFNAAASKIDRAAKNGLIHGNKADRDKAKLNSLLNK</sequence>
<dbReference type="STRING" id="908337.HMPREF9257_1273"/>
<gene>
    <name evidence="7 9" type="primary">rpsT</name>
    <name evidence="9" type="ORF">HMPREF9257_1273</name>
</gene>
<dbReference type="InterPro" id="IPR036510">
    <property type="entry name" value="Ribosomal_bS20_sf"/>
</dbReference>
<dbReference type="Gene3D" id="1.20.58.110">
    <property type="entry name" value="Ribosomal protein S20"/>
    <property type="match status" value="1"/>
</dbReference>
<dbReference type="GO" id="GO:0070181">
    <property type="term" value="F:small ribosomal subunit rRNA binding"/>
    <property type="evidence" value="ECO:0007669"/>
    <property type="project" value="TreeGrafter"/>
</dbReference>
<dbReference type="InterPro" id="IPR002583">
    <property type="entry name" value="Ribosomal_bS20"/>
</dbReference>
<dbReference type="GO" id="GO:0005829">
    <property type="term" value="C:cytosol"/>
    <property type="evidence" value="ECO:0007669"/>
    <property type="project" value="TreeGrafter"/>
</dbReference>
<dbReference type="GO" id="GO:0003735">
    <property type="term" value="F:structural constituent of ribosome"/>
    <property type="evidence" value="ECO:0007669"/>
    <property type="project" value="InterPro"/>
</dbReference>
<evidence type="ECO:0000256" key="7">
    <source>
        <dbReference type="HAMAP-Rule" id="MF_00500"/>
    </source>
</evidence>
<evidence type="ECO:0000256" key="3">
    <source>
        <dbReference type="ARBA" id="ARBA00022884"/>
    </source>
</evidence>
<dbReference type="PANTHER" id="PTHR33398:SF1">
    <property type="entry name" value="SMALL RIBOSOMAL SUBUNIT PROTEIN BS20C"/>
    <property type="match status" value="1"/>
</dbReference>